<evidence type="ECO:0000256" key="2">
    <source>
        <dbReference type="ARBA" id="ARBA00010524"/>
    </source>
</evidence>
<dbReference type="eggNOG" id="KOG2847">
    <property type="taxonomic scope" value="Eukaryota"/>
</dbReference>
<sequence>MPHSFLSAATVATIGLTCKAVLKLGLCSMTVNGLPILLDALESGERAQGRGVVTVSNHISTLDDPLTWGIMPARTYLRSRLTRWSLGASDIMFTNPVFSTFFRHGQVLETFRGKGIYQPAVNAAIEKLGKGDWIHLFGEGKICQPETYAHTGGIAQLQRFKWGVGRILLETPCPPTIIPMWLTGFERLMPEGRTFPYNFVPRLGARLSVTFGEPVRFEDITAALGRLTAALPDASGGEASGGPNLAGPSADGPADTEWQRLARSEVTAVIQRAVEALGRTVSGDMLGKSSP</sequence>
<dbReference type="GO" id="GO:0047184">
    <property type="term" value="F:1-acylglycerophosphocholine O-acyltransferase activity"/>
    <property type="evidence" value="ECO:0007669"/>
    <property type="project" value="TreeGrafter"/>
</dbReference>
<dbReference type="AlphaFoldDB" id="W4JXG9"/>
<dbReference type="InParanoid" id="W4JXG9"/>
<dbReference type="GeneID" id="20671153"/>
<dbReference type="KEGG" id="hir:HETIRDRAFT_325458"/>
<evidence type="ECO:0000256" key="12">
    <source>
        <dbReference type="RuleBase" id="RU365062"/>
    </source>
</evidence>
<evidence type="ECO:0000313" key="16">
    <source>
        <dbReference type="Proteomes" id="UP000030671"/>
    </source>
</evidence>
<evidence type="ECO:0000256" key="4">
    <source>
        <dbReference type="ARBA" id="ARBA00022787"/>
    </source>
</evidence>
<feature type="region of interest" description="Disordered" evidence="13">
    <location>
        <begin position="234"/>
        <end position="257"/>
    </location>
</feature>
<dbReference type="PRINTS" id="PR00979">
    <property type="entry name" value="TAFAZZIN"/>
</dbReference>
<evidence type="ECO:0000259" key="14">
    <source>
        <dbReference type="SMART" id="SM00563"/>
    </source>
</evidence>
<protein>
    <recommendedName>
        <fullName evidence="12">Tafazzin family protein</fullName>
    </recommendedName>
</protein>
<dbReference type="GO" id="GO:0005741">
    <property type="term" value="C:mitochondrial outer membrane"/>
    <property type="evidence" value="ECO:0007669"/>
    <property type="project" value="UniProtKB-SubCell"/>
</dbReference>
<keyword evidence="6" id="KW-0443">Lipid metabolism</keyword>
<keyword evidence="8" id="KW-0472">Membrane</keyword>
<organism evidence="15 16">
    <name type="scientific">Heterobasidion irregulare (strain TC 32-1)</name>
    <dbReference type="NCBI Taxonomy" id="747525"/>
    <lineage>
        <taxon>Eukaryota</taxon>
        <taxon>Fungi</taxon>
        <taxon>Dikarya</taxon>
        <taxon>Basidiomycota</taxon>
        <taxon>Agaricomycotina</taxon>
        <taxon>Agaricomycetes</taxon>
        <taxon>Russulales</taxon>
        <taxon>Bondarzewiaceae</taxon>
        <taxon>Heterobasidion</taxon>
        <taxon>Heterobasidion annosum species complex</taxon>
    </lineage>
</organism>
<dbReference type="GO" id="GO:0035965">
    <property type="term" value="P:cardiolipin acyl-chain remodeling"/>
    <property type="evidence" value="ECO:0007669"/>
    <property type="project" value="TreeGrafter"/>
</dbReference>
<dbReference type="HOGENOM" id="CLU_046747_0_1_1"/>
<keyword evidence="9" id="KW-0012">Acyltransferase</keyword>
<gene>
    <name evidence="15" type="ORF">HETIRDRAFT_325458</name>
</gene>
<feature type="domain" description="Phospholipid/glycerol acyltransferase" evidence="14">
    <location>
        <begin position="52"/>
        <end position="185"/>
    </location>
</feature>
<evidence type="ECO:0000256" key="7">
    <source>
        <dbReference type="ARBA" id="ARBA00023128"/>
    </source>
</evidence>
<dbReference type="OrthoDB" id="193467at2759"/>
<keyword evidence="7" id="KW-0496">Mitochondrion</keyword>
<dbReference type="RefSeq" id="XP_009550243.1">
    <property type="nucleotide sequence ID" value="XM_009551948.1"/>
</dbReference>
<dbReference type="SMART" id="SM00563">
    <property type="entry name" value="PlsC"/>
    <property type="match status" value="1"/>
</dbReference>
<evidence type="ECO:0000256" key="6">
    <source>
        <dbReference type="ARBA" id="ARBA00023098"/>
    </source>
</evidence>
<evidence type="ECO:0000256" key="3">
    <source>
        <dbReference type="ARBA" id="ARBA00022679"/>
    </source>
</evidence>
<evidence type="ECO:0000256" key="5">
    <source>
        <dbReference type="ARBA" id="ARBA00022792"/>
    </source>
</evidence>
<evidence type="ECO:0000256" key="8">
    <source>
        <dbReference type="ARBA" id="ARBA00023136"/>
    </source>
</evidence>
<comment type="similarity">
    <text evidence="2 12">Belongs to the taffazin family.</text>
</comment>
<reference evidence="15 16" key="1">
    <citation type="journal article" date="2012" name="New Phytol.">
        <title>Insight into trade-off between wood decay and parasitism from the genome of a fungal forest pathogen.</title>
        <authorList>
            <person name="Olson A."/>
            <person name="Aerts A."/>
            <person name="Asiegbu F."/>
            <person name="Belbahri L."/>
            <person name="Bouzid O."/>
            <person name="Broberg A."/>
            <person name="Canback B."/>
            <person name="Coutinho P.M."/>
            <person name="Cullen D."/>
            <person name="Dalman K."/>
            <person name="Deflorio G."/>
            <person name="van Diepen L.T."/>
            <person name="Dunand C."/>
            <person name="Duplessis S."/>
            <person name="Durling M."/>
            <person name="Gonthier P."/>
            <person name="Grimwood J."/>
            <person name="Fossdal C.G."/>
            <person name="Hansson D."/>
            <person name="Henrissat B."/>
            <person name="Hietala A."/>
            <person name="Himmelstrand K."/>
            <person name="Hoffmeister D."/>
            <person name="Hogberg N."/>
            <person name="James T.Y."/>
            <person name="Karlsson M."/>
            <person name="Kohler A."/>
            <person name="Kues U."/>
            <person name="Lee Y.H."/>
            <person name="Lin Y.C."/>
            <person name="Lind M."/>
            <person name="Lindquist E."/>
            <person name="Lombard V."/>
            <person name="Lucas S."/>
            <person name="Lunden K."/>
            <person name="Morin E."/>
            <person name="Murat C."/>
            <person name="Park J."/>
            <person name="Raffaello T."/>
            <person name="Rouze P."/>
            <person name="Salamov A."/>
            <person name="Schmutz J."/>
            <person name="Solheim H."/>
            <person name="Stahlberg J."/>
            <person name="Velez H."/>
            <person name="de Vries R.P."/>
            <person name="Wiebenga A."/>
            <person name="Woodward S."/>
            <person name="Yakovlev I."/>
            <person name="Garbelotto M."/>
            <person name="Martin F."/>
            <person name="Grigoriev I.V."/>
            <person name="Stenlid J."/>
        </authorList>
    </citation>
    <scope>NUCLEOTIDE SEQUENCE [LARGE SCALE GENOMIC DNA]</scope>
    <source>
        <strain evidence="15 16">TC 32-1</strain>
    </source>
</reference>
<dbReference type="STRING" id="747525.W4JXG9"/>
<evidence type="ECO:0000256" key="11">
    <source>
        <dbReference type="ARBA" id="ARBA00047906"/>
    </source>
</evidence>
<keyword evidence="4" id="KW-1000">Mitochondrion outer membrane</keyword>
<keyword evidence="16" id="KW-1185">Reference proteome</keyword>
<dbReference type="CDD" id="cd07989">
    <property type="entry name" value="LPLAT_AGPAT-like"/>
    <property type="match status" value="1"/>
</dbReference>
<name>W4JXG9_HETIT</name>
<dbReference type="PANTHER" id="PTHR12497">
    <property type="entry name" value="TAZ PROTEIN TAFAZZIN"/>
    <property type="match status" value="1"/>
</dbReference>
<comment type="catalytic activity">
    <reaction evidence="11">
        <text>1'-[1,2-diacyl-sn-glycero-3-phospho],3'-[1-acyl-sn-glycero-3-phospho]-glycerol + a 1,2-diacyl-sn-glycero-3-phosphocholine = a cardiolipin + a 1-acyl-sn-glycero-3-phosphocholine</text>
        <dbReference type="Rhea" id="RHEA:33731"/>
        <dbReference type="ChEBI" id="CHEBI:57643"/>
        <dbReference type="ChEBI" id="CHEBI:58168"/>
        <dbReference type="ChEBI" id="CHEBI:62237"/>
        <dbReference type="ChEBI" id="CHEBI:64743"/>
    </reaction>
    <physiologicalReaction direction="left-to-right" evidence="11">
        <dbReference type="Rhea" id="RHEA:33732"/>
    </physiologicalReaction>
    <physiologicalReaction direction="right-to-left" evidence="11">
        <dbReference type="Rhea" id="RHEA:33733"/>
    </physiologicalReaction>
</comment>
<comment type="subcellular location">
    <subcellularLocation>
        <location evidence="1">Mitochondrion inner membrane</location>
        <topology evidence="1">Peripheral membrane protein</topology>
        <orientation evidence="1">Intermembrane side</orientation>
    </subcellularLocation>
    <subcellularLocation>
        <location evidence="10">Mitochondrion outer membrane</location>
        <topology evidence="10">Peripheral membrane protein</topology>
        <orientation evidence="10">Intermembrane side</orientation>
    </subcellularLocation>
</comment>
<evidence type="ECO:0000313" key="15">
    <source>
        <dbReference type="EMBL" id="ETW78257.1"/>
    </source>
</evidence>
<evidence type="ECO:0000256" key="10">
    <source>
        <dbReference type="ARBA" id="ARBA00024323"/>
    </source>
</evidence>
<dbReference type="Pfam" id="PF01553">
    <property type="entry name" value="Acyltransferase"/>
    <property type="match status" value="1"/>
</dbReference>
<evidence type="ECO:0000256" key="9">
    <source>
        <dbReference type="ARBA" id="ARBA00023315"/>
    </source>
</evidence>
<dbReference type="GO" id="GO:0005743">
    <property type="term" value="C:mitochondrial inner membrane"/>
    <property type="evidence" value="ECO:0007669"/>
    <property type="project" value="UniProtKB-SubCell"/>
</dbReference>
<dbReference type="InterPro" id="IPR000872">
    <property type="entry name" value="Tafazzin"/>
</dbReference>
<dbReference type="EMBL" id="KI925462">
    <property type="protein sequence ID" value="ETW78257.1"/>
    <property type="molecule type" value="Genomic_DNA"/>
</dbReference>
<accession>W4JXG9</accession>
<evidence type="ECO:0000256" key="1">
    <source>
        <dbReference type="ARBA" id="ARBA00004137"/>
    </source>
</evidence>
<dbReference type="InterPro" id="IPR002123">
    <property type="entry name" value="Plipid/glycerol_acylTrfase"/>
</dbReference>
<keyword evidence="3" id="KW-0808">Transferase</keyword>
<dbReference type="PANTHER" id="PTHR12497:SF0">
    <property type="entry name" value="TAFAZZIN"/>
    <property type="match status" value="1"/>
</dbReference>
<dbReference type="SUPFAM" id="SSF69593">
    <property type="entry name" value="Glycerol-3-phosphate (1)-acyltransferase"/>
    <property type="match status" value="1"/>
</dbReference>
<keyword evidence="5" id="KW-0999">Mitochondrion inner membrane</keyword>
<proteinExistence type="inferred from homology"/>
<dbReference type="Proteomes" id="UP000030671">
    <property type="component" value="Unassembled WGS sequence"/>
</dbReference>
<evidence type="ECO:0000256" key="13">
    <source>
        <dbReference type="SAM" id="MobiDB-lite"/>
    </source>
</evidence>
<dbReference type="GO" id="GO:0007007">
    <property type="term" value="P:inner mitochondrial membrane organization"/>
    <property type="evidence" value="ECO:0007669"/>
    <property type="project" value="TreeGrafter"/>
</dbReference>